<protein>
    <submittedName>
        <fullName evidence="1">Uncharacterized protein</fullName>
    </submittedName>
</protein>
<gene>
    <name evidence="1" type="ORF">BDP81DRAFT_154023</name>
</gene>
<dbReference type="RefSeq" id="XP_060438269.1">
    <property type="nucleotide sequence ID" value="XM_060581935.1"/>
</dbReference>
<evidence type="ECO:0000313" key="2">
    <source>
        <dbReference type="Proteomes" id="UP001243989"/>
    </source>
</evidence>
<organism evidence="1 2">
    <name type="scientific">Colletotrichum phormii</name>
    <dbReference type="NCBI Taxonomy" id="359342"/>
    <lineage>
        <taxon>Eukaryota</taxon>
        <taxon>Fungi</taxon>
        <taxon>Dikarya</taxon>
        <taxon>Ascomycota</taxon>
        <taxon>Pezizomycotina</taxon>
        <taxon>Sordariomycetes</taxon>
        <taxon>Hypocreomycetidae</taxon>
        <taxon>Glomerellales</taxon>
        <taxon>Glomerellaceae</taxon>
        <taxon>Colletotrichum</taxon>
        <taxon>Colletotrichum acutatum species complex</taxon>
    </lineage>
</organism>
<sequence>MARWRLDSLRRFWLMSRRLISTTRIGLDTVRSSTVCSFTRLRLHDLARPMSACIRSSNCSSRQGQLVTFREGLGN</sequence>
<dbReference type="Proteomes" id="UP001243989">
    <property type="component" value="Unassembled WGS sequence"/>
</dbReference>
<evidence type="ECO:0000313" key="1">
    <source>
        <dbReference type="EMBL" id="KAK1622274.1"/>
    </source>
</evidence>
<accession>A0AAJ0E801</accession>
<proteinExistence type="predicted"/>
<dbReference type="AlphaFoldDB" id="A0AAJ0E801"/>
<reference evidence="1" key="1">
    <citation type="submission" date="2021-06" db="EMBL/GenBank/DDBJ databases">
        <title>Comparative genomics, transcriptomics and evolutionary studies reveal genomic signatures of adaptation to plant cell wall in hemibiotrophic fungi.</title>
        <authorList>
            <consortium name="DOE Joint Genome Institute"/>
            <person name="Baroncelli R."/>
            <person name="Diaz J.F."/>
            <person name="Benocci T."/>
            <person name="Peng M."/>
            <person name="Battaglia E."/>
            <person name="Haridas S."/>
            <person name="Andreopoulos W."/>
            <person name="Labutti K."/>
            <person name="Pangilinan J."/>
            <person name="Floch G.L."/>
            <person name="Makela M.R."/>
            <person name="Henrissat B."/>
            <person name="Grigoriev I.V."/>
            <person name="Crouch J.A."/>
            <person name="De Vries R.P."/>
            <person name="Sukno S.A."/>
            <person name="Thon M.R."/>
        </authorList>
    </citation>
    <scope>NUCLEOTIDE SEQUENCE</scope>
    <source>
        <strain evidence="1">CBS 102054</strain>
    </source>
</reference>
<dbReference type="GeneID" id="85466797"/>
<dbReference type="EMBL" id="JAHMHQ010000037">
    <property type="protein sequence ID" value="KAK1622274.1"/>
    <property type="molecule type" value="Genomic_DNA"/>
</dbReference>
<name>A0AAJ0E801_9PEZI</name>
<keyword evidence="2" id="KW-1185">Reference proteome</keyword>
<comment type="caution">
    <text evidence="1">The sequence shown here is derived from an EMBL/GenBank/DDBJ whole genome shotgun (WGS) entry which is preliminary data.</text>
</comment>